<sequence>MLRIHLASLQPGQIGTIAALQAEESLQQRLQALGFRAGRQVEMIRRAWFGGPLHVRVGTTEVMLRRSEAKEIHVTHLSEGE</sequence>
<reference evidence="3" key="1">
    <citation type="submission" date="2019-10" db="EMBL/GenBank/DDBJ databases">
        <title>Draft genome sequece of Microseira wollei NIES-4236.</title>
        <authorList>
            <person name="Yamaguchi H."/>
            <person name="Suzuki S."/>
            <person name="Kawachi M."/>
        </authorList>
    </citation>
    <scope>NUCLEOTIDE SEQUENCE</scope>
    <source>
        <strain evidence="3">NIES-4236</strain>
    </source>
</reference>
<dbReference type="GO" id="GO:0046914">
    <property type="term" value="F:transition metal ion binding"/>
    <property type="evidence" value="ECO:0007669"/>
    <property type="project" value="InterPro"/>
</dbReference>
<dbReference type="InterPro" id="IPR052713">
    <property type="entry name" value="FeoA"/>
</dbReference>
<keyword evidence="1" id="KW-0408">Iron</keyword>
<dbReference type="PANTHER" id="PTHR42954:SF2">
    <property type="entry name" value="FE(2+) TRANSPORT PROTEIN A"/>
    <property type="match status" value="1"/>
</dbReference>
<dbReference type="Pfam" id="PF04023">
    <property type="entry name" value="FeoA"/>
    <property type="match status" value="1"/>
</dbReference>
<dbReference type="AlphaFoldDB" id="A0AAV3X5R1"/>
<dbReference type="RefSeq" id="WP_226578955.1">
    <property type="nucleotide sequence ID" value="NZ_BLAY01000028.1"/>
</dbReference>
<dbReference type="InterPro" id="IPR038157">
    <property type="entry name" value="FeoA_core_dom"/>
</dbReference>
<gene>
    <name evidence="3" type="ORF">MiSe_22120</name>
</gene>
<organism evidence="3 4">
    <name type="scientific">Microseira wollei NIES-4236</name>
    <dbReference type="NCBI Taxonomy" id="2530354"/>
    <lineage>
        <taxon>Bacteria</taxon>
        <taxon>Bacillati</taxon>
        <taxon>Cyanobacteriota</taxon>
        <taxon>Cyanophyceae</taxon>
        <taxon>Oscillatoriophycideae</taxon>
        <taxon>Aerosakkonematales</taxon>
        <taxon>Aerosakkonemataceae</taxon>
        <taxon>Microseira</taxon>
    </lineage>
</organism>
<dbReference type="Gene3D" id="2.30.30.90">
    <property type="match status" value="1"/>
</dbReference>
<dbReference type="InterPro" id="IPR008988">
    <property type="entry name" value="Transcriptional_repressor_C"/>
</dbReference>
<dbReference type="EMBL" id="BLAY01000028">
    <property type="protein sequence ID" value="GET37459.1"/>
    <property type="molecule type" value="Genomic_DNA"/>
</dbReference>
<dbReference type="Proteomes" id="UP001050975">
    <property type="component" value="Unassembled WGS sequence"/>
</dbReference>
<evidence type="ECO:0000313" key="3">
    <source>
        <dbReference type="EMBL" id="GET37459.1"/>
    </source>
</evidence>
<evidence type="ECO:0000256" key="1">
    <source>
        <dbReference type="ARBA" id="ARBA00023004"/>
    </source>
</evidence>
<dbReference type="PANTHER" id="PTHR42954">
    <property type="entry name" value="FE(2+) TRANSPORT PROTEIN A"/>
    <property type="match status" value="1"/>
</dbReference>
<keyword evidence="4" id="KW-1185">Reference proteome</keyword>
<accession>A0AAV3X5R1</accession>
<evidence type="ECO:0000313" key="4">
    <source>
        <dbReference type="Proteomes" id="UP001050975"/>
    </source>
</evidence>
<feature type="domain" description="Ferrous iron transporter FeoA-like" evidence="2">
    <location>
        <begin position="4"/>
        <end position="76"/>
    </location>
</feature>
<comment type="caution">
    <text evidence="3">The sequence shown here is derived from an EMBL/GenBank/DDBJ whole genome shotgun (WGS) entry which is preliminary data.</text>
</comment>
<proteinExistence type="predicted"/>
<dbReference type="InterPro" id="IPR007167">
    <property type="entry name" value="Fe-transptr_FeoA-like"/>
</dbReference>
<evidence type="ECO:0000259" key="2">
    <source>
        <dbReference type="SMART" id="SM00899"/>
    </source>
</evidence>
<dbReference type="SMART" id="SM00899">
    <property type="entry name" value="FeoA"/>
    <property type="match status" value="1"/>
</dbReference>
<protein>
    <submittedName>
        <fullName evidence="3">FeoA family protein</fullName>
    </submittedName>
</protein>
<dbReference type="SUPFAM" id="SSF50037">
    <property type="entry name" value="C-terminal domain of transcriptional repressors"/>
    <property type="match status" value="1"/>
</dbReference>
<name>A0AAV3X5R1_9CYAN</name>